<dbReference type="EMBL" id="MVGC01001518">
    <property type="protein sequence ID" value="RJE17148.1"/>
    <property type="molecule type" value="Genomic_DNA"/>
</dbReference>
<sequence>ALTSPVIFKSPTTPEARTYADIRSTALNFGSNLKAKWGWQKGDVLIVFSPNSIDIPALIWGCHWAEGIVSPANPAYSVDEFKYQVVDSGAKSMAVHSSCLSIAMAAAKLTGFPLARIVVFGDDTSQLGVNHVKSMTSESTPGMTRTSLDPACDAAFL</sequence>
<comment type="similarity">
    <text evidence="1">Belongs to the ATP-dependent AMP-binding enzyme family.</text>
</comment>
<evidence type="ECO:0000259" key="3">
    <source>
        <dbReference type="Pfam" id="PF00501"/>
    </source>
</evidence>
<keyword evidence="2" id="KW-0436">Ligase</keyword>
<evidence type="ECO:0000313" key="4">
    <source>
        <dbReference type="EMBL" id="RJE17148.1"/>
    </source>
</evidence>
<dbReference type="Pfam" id="PF00501">
    <property type="entry name" value="AMP-binding"/>
    <property type="match status" value="1"/>
</dbReference>
<dbReference type="Gene3D" id="3.40.50.980">
    <property type="match status" value="1"/>
</dbReference>
<dbReference type="GO" id="GO:0016405">
    <property type="term" value="F:CoA-ligase activity"/>
    <property type="evidence" value="ECO:0007669"/>
    <property type="project" value="TreeGrafter"/>
</dbReference>
<dbReference type="InterPro" id="IPR000873">
    <property type="entry name" value="AMP-dep_synth/lig_dom"/>
</dbReference>
<name>A0A3A2Z251_9EURO</name>
<protein>
    <submittedName>
        <fullName evidence="4">AMP-binding enzyme</fullName>
    </submittedName>
</protein>
<evidence type="ECO:0000256" key="1">
    <source>
        <dbReference type="ARBA" id="ARBA00006432"/>
    </source>
</evidence>
<feature type="domain" description="AMP-dependent synthetase/ligase" evidence="3">
    <location>
        <begin position="15"/>
        <end position="99"/>
    </location>
</feature>
<organism evidence="4 5">
    <name type="scientific">Aspergillus sclerotialis</name>
    <dbReference type="NCBI Taxonomy" id="2070753"/>
    <lineage>
        <taxon>Eukaryota</taxon>
        <taxon>Fungi</taxon>
        <taxon>Dikarya</taxon>
        <taxon>Ascomycota</taxon>
        <taxon>Pezizomycotina</taxon>
        <taxon>Eurotiomycetes</taxon>
        <taxon>Eurotiomycetidae</taxon>
        <taxon>Eurotiales</taxon>
        <taxon>Aspergillaceae</taxon>
        <taxon>Aspergillus</taxon>
        <taxon>Aspergillus subgen. Polypaecilum</taxon>
    </lineage>
</organism>
<dbReference type="SUPFAM" id="SSF56801">
    <property type="entry name" value="Acetyl-CoA synthetase-like"/>
    <property type="match status" value="1"/>
</dbReference>
<feature type="non-terminal residue" evidence="4">
    <location>
        <position position="1"/>
    </location>
</feature>
<feature type="non-terminal residue" evidence="4">
    <location>
        <position position="157"/>
    </location>
</feature>
<evidence type="ECO:0000256" key="2">
    <source>
        <dbReference type="ARBA" id="ARBA00022598"/>
    </source>
</evidence>
<evidence type="ECO:0000313" key="5">
    <source>
        <dbReference type="Proteomes" id="UP000266188"/>
    </source>
</evidence>
<dbReference type="AlphaFoldDB" id="A0A3A2Z251"/>
<dbReference type="PANTHER" id="PTHR24096:SF149">
    <property type="entry name" value="AMP-BINDING DOMAIN-CONTAINING PROTEIN-RELATED"/>
    <property type="match status" value="1"/>
</dbReference>
<dbReference type="STRING" id="2070753.A0A3A2Z251"/>
<reference evidence="5" key="1">
    <citation type="submission" date="2017-02" db="EMBL/GenBank/DDBJ databases">
        <authorList>
            <person name="Tafer H."/>
            <person name="Lopandic K."/>
        </authorList>
    </citation>
    <scope>NUCLEOTIDE SEQUENCE [LARGE SCALE GENOMIC DNA]</scope>
    <source>
        <strain evidence="5">CBS 366.77</strain>
    </source>
</reference>
<keyword evidence="5" id="KW-1185">Reference proteome</keyword>
<dbReference type="Proteomes" id="UP000266188">
    <property type="component" value="Unassembled WGS sequence"/>
</dbReference>
<dbReference type="PANTHER" id="PTHR24096">
    <property type="entry name" value="LONG-CHAIN-FATTY-ACID--COA LIGASE"/>
    <property type="match status" value="1"/>
</dbReference>
<gene>
    <name evidence="4" type="ORF">PHISCL_10515</name>
</gene>
<accession>A0A3A2Z251</accession>
<dbReference type="OrthoDB" id="4353536at2759"/>
<proteinExistence type="inferred from homology"/>
<comment type="caution">
    <text evidence="4">The sequence shown here is derived from an EMBL/GenBank/DDBJ whole genome shotgun (WGS) entry which is preliminary data.</text>
</comment>